<dbReference type="EMBL" id="LK032476">
    <property type="protein sequence ID" value="CDY40622.1"/>
    <property type="molecule type" value="Genomic_DNA"/>
</dbReference>
<protein>
    <submittedName>
        <fullName evidence="1">(rape) hypothetical protein</fullName>
    </submittedName>
    <submittedName>
        <fullName evidence="2">BnaA03g53410D protein</fullName>
    </submittedName>
</protein>
<evidence type="ECO:0000313" key="3">
    <source>
        <dbReference type="Proteomes" id="UP000028999"/>
    </source>
</evidence>
<dbReference type="Proteomes" id="UP001295469">
    <property type="component" value="Chromosome A03"/>
</dbReference>
<evidence type="ECO:0000313" key="1">
    <source>
        <dbReference type="EMBL" id="CAF2133202.1"/>
    </source>
</evidence>
<dbReference type="EMBL" id="HG994357">
    <property type="protein sequence ID" value="CAF2133202.1"/>
    <property type="molecule type" value="Genomic_DNA"/>
</dbReference>
<dbReference type="PaxDb" id="3708-A0A078HS26"/>
<gene>
    <name evidence="2" type="primary">BnaA03g53410D</name>
    <name evidence="1" type="ORF">DARMORV10_A03P63670.1</name>
    <name evidence="2" type="ORF">GSBRNA2T00071474001</name>
</gene>
<sequence length="100" mass="11416">MRVPTTEDVMEQLREDTIHYINVDNPIESAARRQKVLQTEEEGLMQKTASRIVAAASSKAMIYGESSRTLPEPTPQELLTPLSRECLLLFQFPLREIEVE</sequence>
<reference evidence="1" key="3">
    <citation type="submission" date="2021-01" db="EMBL/GenBank/DDBJ databases">
        <authorList>
            <consortium name="Genoscope - CEA"/>
            <person name="William W."/>
        </authorList>
    </citation>
    <scope>NUCLEOTIDE SEQUENCE</scope>
</reference>
<dbReference type="Gramene" id="CDY40622">
    <property type="protein sequence ID" value="CDY40622"/>
    <property type="gene ID" value="GSBRNA2T00071474001"/>
</dbReference>
<name>A0A078HS26_BRANA</name>
<keyword evidence="3" id="KW-1185">Reference proteome</keyword>
<organism evidence="2 3">
    <name type="scientific">Brassica napus</name>
    <name type="common">Rape</name>
    <dbReference type="NCBI Taxonomy" id="3708"/>
    <lineage>
        <taxon>Eukaryota</taxon>
        <taxon>Viridiplantae</taxon>
        <taxon>Streptophyta</taxon>
        <taxon>Embryophyta</taxon>
        <taxon>Tracheophyta</taxon>
        <taxon>Spermatophyta</taxon>
        <taxon>Magnoliopsida</taxon>
        <taxon>eudicotyledons</taxon>
        <taxon>Gunneridae</taxon>
        <taxon>Pentapetalae</taxon>
        <taxon>rosids</taxon>
        <taxon>malvids</taxon>
        <taxon>Brassicales</taxon>
        <taxon>Brassicaceae</taxon>
        <taxon>Brassiceae</taxon>
        <taxon>Brassica</taxon>
    </lineage>
</organism>
<dbReference type="AlphaFoldDB" id="A0A078HS26"/>
<reference evidence="2" key="2">
    <citation type="submission" date="2014-06" db="EMBL/GenBank/DDBJ databases">
        <authorList>
            <person name="Genoscope - CEA"/>
        </authorList>
    </citation>
    <scope>NUCLEOTIDE SEQUENCE</scope>
</reference>
<accession>A0A078HS26</accession>
<reference evidence="2 3" key="1">
    <citation type="journal article" date="2014" name="Science">
        <title>Plant genetics. Early allopolyploid evolution in the post-Neolithic Brassica napus oilseed genome.</title>
        <authorList>
            <person name="Chalhoub B."/>
            <person name="Denoeud F."/>
            <person name="Liu S."/>
            <person name="Parkin I.A."/>
            <person name="Tang H."/>
            <person name="Wang X."/>
            <person name="Chiquet J."/>
            <person name="Belcram H."/>
            <person name="Tong C."/>
            <person name="Samans B."/>
            <person name="Correa M."/>
            <person name="Da Silva C."/>
            <person name="Just J."/>
            <person name="Falentin C."/>
            <person name="Koh C.S."/>
            <person name="Le Clainche I."/>
            <person name="Bernard M."/>
            <person name="Bento P."/>
            <person name="Noel B."/>
            <person name="Labadie K."/>
            <person name="Alberti A."/>
            <person name="Charles M."/>
            <person name="Arnaud D."/>
            <person name="Guo H."/>
            <person name="Daviaud C."/>
            <person name="Alamery S."/>
            <person name="Jabbari K."/>
            <person name="Zhao M."/>
            <person name="Edger P.P."/>
            <person name="Chelaifa H."/>
            <person name="Tack D."/>
            <person name="Lassalle G."/>
            <person name="Mestiri I."/>
            <person name="Schnel N."/>
            <person name="Le Paslier M.C."/>
            <person name="Fan G."/>
            <person name="Renault V."/>
            <person name="Bayer P.E."/>
            <person name="Golicz A.A."/>
            <person name="Manoli S."/>
            <person name="Lee T.H."/>
            <person name="Thi V.H."/>
            <person name="Chalabi S."/>
            <person name="Hu Q."/>
            <person name="Fan C."/>
            <person name="Tollenaere R."/>
            <person name="Lu Y."/>
            <person name="Battail C."/>
            <person name="Shen J."/>
            <person name="Sidebottom C.H."/>
            <person name="Wang X."/>
            <person name="Canaguier A."/>
            <person name="Chauveau A."/>
            <person name="Berard A."/>
            <person name="Deniot G."/>
            <person name="Guan M."/>
            <person name="Liu Z."/>
            <person name="Sun F."/>
            <person name="Lim Y.P."/>
            <person name="Lyons E."/>
            <person name="Town C.D."/>
            <person name="Bancroft I."/>
            <person name="Wang X."/>
            <person name="Meng J."/>
            <person name="Ma J."/>
            <person name="Pires J.C."/>
            <person name="King G.J."/>
            <person name="Brunel D."/>
            <person name="Delourme R."/>
            <person name="Renard M."/>
            <person name="Aury J.M."/>
            <person name="Adams K.L."/>
            <person name="Batley J."/>
            <person name="Snowdon R.J."/>
            <person name="Tost J."/>
            <person name="Edwards D."/>
            <person name="Zhou Y."/>
            <person name="Hua W."/>
            <person name="Sharpe A.G."/>
            <person name="Paterson A.H."/>
            <person name="Guan C."/>
            <person name="Wincker P."/>
        </authorList>
    </citation>
    <scope>NUCLEOTIDE SEQUENCE [LARGE SCALE GENOMIC DNA]</scope>
    <source>
        <strain evidence="3">cv. Darmor-bzh</strain>
    </source>
</reference>
<dbReference type="OMA" id="HYINVDN"/>
<evidence type="ECO:0000313" key="2">
    <source>
        <dbReference type="EMBL" id="CDY40622.1"/>
    </source>
</evidence>
<dbReference type="Proteomes" id="UP000028999">
    <property type="component" value="Unassembled WGS sequence"/>
</dbReference>
<proteinExistence type="predicted"/>